<evidence type="ECO:0000256" key="9">
    <source>
        <dbReference type="ARBA" id="ARBA00022989"/>
    </source>
</evidence>
<comment type="subcellular location">
    <subcellularLocation>
        <location evidence="2">Cell membrane</location>
        <topology evidence="2">Multi-pass membrane protein</topology>
    </subcellularLocation>
</comment>
<feature type="domain" description="Histidine kinase" evidence="13">
    <location>
        <begin position="262"/>
        <end position="480"/>
    </location>
</feature>
<dbReference type="InterPro" id="IPR004358">
    <property type="entry name" value="Sig_transdc_His_kin-like_C"/>
</dbReference>
<proteinExistence type="predicted"/>
<keyword evidence="16" id="KW-1185">Reference proteome</keyword>
<organism evidence="15 16">
    <name type="scientific">Noviluteimonas lactosilytica</name>
    <dbReference type="NCBI Taxonomy" id="2888523"/>
    <lineage>
        <taxon>Bacteria</taxon>
        <taxon>Pseudomonadati</taxon>
        <taxon>Pseudomonadota</taxon>
        <taxon>Gammaproteobacteria</taxon>
        <taxon>Lysobacterales</taxon>
        <taxon>Lysobacteraceae</taxon>
        <taxon>Noviluteimonas</taxon>
    </lineage>
</organism>
<comment type="caution">
    <text evidence="15">The sequence shown here is derived from an EMBL/GenBank/DDBJ whole genome shotgun (WGS) entry which is preliminary data.</text>
</comment>
<evidence type="ECO:0000256" key="8">
    <source>
        <dbReference type="ARBA" id="ARBA00022777"/>
    </source>
</evidence>
<dbReference type="SUPFAM" id="SSF47384">
    <property type="entry name" value="Homodimeric domain of signal transducing histidine kinase"/>
    <property type="match status" value="1"/>
</dbReference>
<dbReference type="SMART" id="SM00387">
    <property type="entry name" value="HATPase_c"/>
    <property type="match status" value="1"/>
</dbReference>
<dbReference type="GO" id="GO:0004673">
    <property type="term" value="F:protein histidine kinase activity"/>
    <property type="evidence" value="ECO:0007669"/>
    <property type="project" value="UniProtKB-EC"/>
</dbReference>
<dbReference type="PANTHER" id="PTHR45436:SF10">
    <property type="entry name" value="HISTIDINE KINASE"/>
    <property type="match status" value="1"/>
</dbReference>
<dbReference type="NCBIfam" id="NF008312">
    <property type="entry name" value="PRK11100.1"/>
    <property type="match status" value="1"/>
</dbReference>
<dbReference type="InterPro" id="IPR050428">
    <property type="entry name" value="TCS_sensor_his_kinase"/>
</dbReference>
<evidence type="ECO:0000259" key="13">
    <source>
        <dbReference type="PROSITE" id="PS50109"/>
    </source>
</evidence>
<sequence length="480" mass="51956">MRIGLRVFLGYFAIVALAALLLARVFVAEVKPGVRQAMEDTLVETANVLAELATDDFLAGHIADGRFAERVKAMQARDLGAAIWGFEKRSTATRVYVTDARGVVVFDSFGRDVGKDYSRWNDVYLTLHGKYGARSTRSDPNDPNSTVMHVAAPLKSADGRIVGVLTVAKPNQTLAPFIERSQRKVMQWGWLLMGAALLIGLLTAWWFGRQLGALKRYAHAVTAGERATPPKASGEFGDLGQALETMRTRLEGKQYVEQYVHTLTHEMKSPLAAIRGSAELLEDANADRPMADADRARFAASIRTQSERLAQMIDKLLALAAVEHRQMLETRERVDLAELAGEAVAQCTQRMREAGVRVEHGGIAPAFVEGDAFLLRQAIANFIENAAAFAPAGSTIALDIARNGERVVLTVADRGPGIPDYAMPRVFERFYSLPRPEGGSRSSGLGLCFVAEVASLHDGTAALANREGGGAIATLDLPAA</sequence>
<evidence type="ECO:0000256" key="2">
    <source>
        <dbReference type="ARBA" id="ARBA00004651"/>
    </source>
</evidence>
<feature type="domain" description="HAMP" evidence="14">
    <location>
        <begin position="205"/>
        <end position="255"/>
    </location>
</feature>
<dbReference type="Gene3D" id="3.30.565.10">
    <property type="entry name" value="Histidine kinase-like ATPase, C-terminal domain"/>
    <property type="match status" value="1"/>
</dbReference>
<dbReference type="PROSITE" id="PS50885">
    <property type="entry name" value="HAMP"/>
    <property type="match status" value="1"/>
</dbReference>
<keyword evidence="9 12" id="KW-1133">Transmembrane helix</keyword>
<dbReference type="SUPFAM" id="SSF55874">
    <property type="entry name" value="ATPase domain of HSP90 chaperone/DNA topoisomerase II/histidine kinase"/>
    <property type="match status" value="1"/>
</dbReference>
<keyword evidence="8 15" id="KW-0418">Kinase</keyword>
<dbReference type="InterPro" id="IPR003661">
    <property type="entry name" value="HisK_dim/P_dom"/>
</dbReference>
<dbReference type="Pfam" id="PF02518">
    <property type="entry name" value="HATPase_c"/>
    <property type="match status" value="1"/>
</dbReference>
<evidence type="ECO:0000313" key="15">
    <source>
        <dbReference type="EMBL" id="MCC8362098.1"/>
    </source>
</evidence>
<dbReference type="PANTHER" id="PTHR45436">
    <property type="entry name" value="SENSOR HISTIDINE KINASE YKOH"/>
    <property type="match status" value="1"/>
</dbReference>
<dbReference type="CDD" id="cd00082">
    <property type="entry name" value="HisKA"/>
    <property type="match status" value="1"/>
</dbReference>
<dbReference type="RefSeq" id="WP_230525724.1">
    <property type="nucleotide sequence ID" value="NZ_JAJGAK010000001.1"/>
</dbReference>
<dbReference type="InterPro" id="IPR036097">
    <property type="entry name" value="HisK_dim/P_sf"/>
</dbReference>
<name>A0ABS8JF19_9GAMM</name>
<feature type="transmembrane region" description="Helical" evidence="12">
    <location>
        <begin position="188"/>
        <end position="207"/>
    </location>
</feature>
<keyword evidence="6 15" id="KW-0808">Transferase</keyword>
<reference evidence="15" key="1">
    <citation type="submission" date="2021-10" db="EMBL/GenBank/DDBJ databases">
        <authorList>
            <person name="Lyu M."/>
            <person name="Wang X."/>
            <person name="Meng X."/>
            <person name="Xu K."/>
        </authorList>
    </citation>
    <scope>NUCLEOTIDE SEQUENCE</scope>
    <source>
        <strain evidence="15">A6</strain>
    </source>
</reference>
<dbReference type="SMART" id="SM00388">
    <property type="entry name" value="HisKA"/>
    <property type="match status" value="1"/>
</dbReference>
<dbReference type="SMART" id="SM00304">
    <property type="entry name" value="HAMP"/>
    <property type="match status" value="1"/>
</dbReference>
<evidence type="ECO:0000256" key="3">
    <source>
        <dbReference type="ARBA" id="ARBA00012438"/>
    </source>
</evidence>
<evidence type="ECO:0000256" key="1">
    <source>
        <dbReference type="ARBA" id="ARBA00000085"/>
    </source>
</evidence>
<dbReference type="Proteomes" id="UP001165293">
    <property type="component" value="Unassembled WGS sequence"/>
</dbReference>
<dbReference type="CDD" id="cd18773">
    <property type="entry name" value="PDC1_HK_sensor"/>
    <property type="match status" value="1"/>
</dbReference>
<accession>A0ABS8JF19</accession>
<dbReference type="InterPro" id="IPR029151">
    <property type="entry name" value="Sensor-like_sf"/>
</dbReference>
<dbReference type="Pfam" id="PF00512">
    <property type="entry name" value="HisKA"/>
    <property type="match status" value="1"/>
</dbReference>
<evidence type="ECO:0000256" key="10">
    <source>
        <dbReference type="ARBA" id="ARBA00023012"/>
    </source>
</evidence>
<dbReference type="InterPro" id="IPR036890">
    <property type="entry name" value="HATPase_C_sf"/>
</dbReference>
<gene>
    <name evidence="15" type="primary">creC</name>
    <name evidence="15" type="ORF">LK996_03285</name>
</gene>
<evidence type="ECO:0000256" key="12">
    <source>
        <dbReference type="SAM" id="Phobius"/>
    </source>
</evidence>
<dbReference type="EC" id="2.7.13.3" evidence="3"/>
<evidence type="ECO:0000256" key="11">
    <source>
        <dbReference type="ARBA" id="ARBA00023136"/>
    </source>
</evidence>
<dbReference type="Pfam" id="PF00672">
    <property type="entry name" value="HAMP"/>
    <property type="match status" value="1"/>
</dbReference>
<evidence type="ECO:0000259" key="14">
    <source>
        <dbReference type="PROSITE" id="PS50885"/>
    </source>
</evidence>
<protein>
    <recommendedName>
        <fullName evidence="3">histidine kinase</fullName>
        <ecNumber evidence="3">2.7.13.3</ecNumber>
    </recommendedName>
</protein>
<dbReference type="SUPFAM" id="SSF103190">
    <property type="entry name" value="Sensory domain-like"/>
    <property type="match status" value="1"/>
</dbReference>
<keyword evidence="10" id="KW-0902">Two-component regulatory system</keyword>
<dbReference type="EMBL" id="JAJGAK010000001">
    <property type="protein sequence ID" value="MCC8362098.1"/>
    <property type="molecule type" value="Genomic_DNA"/>
</dbReference>
<evidence type="ECO:0000313" key="16">
    <source>
        <dbReference type="Proteomes" id="UP001165293"/>
    </source>
</evidence>
<keyword evidence="7 12" id="KW-0812">Transmembrane</keyword>
<keyword evidence="11 12" id="KW-0472">Membrane</keyword>
<evidence type="ECO:0000256" key="6">
    <source>
        <dbReference type="ARBA" id="ARBA00022679"/>
    </source>
</evidence>
<evidence type="ECO:0000256" key="7">
    <source>
        <dbReference type="ARBA" id="ARBA00022692"/>
    </source>
</evidence>
<dbReference type="InterPro" id="IPR003594">
    <property type="entry name" value="HATPase_dom"/>
</dbReference>
<evidence type="ECO:0000256" key="4">
    <source>
        <dbReference type="ARBA" id="ARBA00022475"/>
    </source>
</evidence>
<dbReference type="Gene3D" id="1.10.287.130">
    <property type="match status" value="1"/>
</dbReference>
<dbReference type="PRINTS" id="PR00344">
    <property type="entry name" value="BCTRLSENSOR"/>
</dbReference>
<evidence type="ECO:0000256" key="5">
    <source>
        <dbReference type="ARBA" id="ARBA00022553"/>
    </source>
</evidence>
<dbReference type="PROSITE" id="PS50109">
    <property type="entry name" value="HIS_KIN"/>
    <property type="match status" value="1"/>
</dbReference>
<comment type="catalytic activity">
    <reaction evidence="1">
        <text>ATP + protein L-histidine = ADP + protein N-phospho-L-histidine.</text>
        <dbReference type="EC" id="2.7.13.3"/>
    </reaction>
</comment>
<dbReference type="Gene3D" id="6.10.340.10">
    <property type="match status" value="1"/>
</dbReference>
<keyword evidence="4" id="KW-1003">Cell membrane</keyword>
<keyword evidence="5" id="KW-0597">Phosphoprotein</keyword>
<dbReference type="InterPro" id="IPR005467">
    <property type="entry name" value="His_kinase_dom"/>
</dbReference>
<dbReference type="InterPro" id="IPR003660">
    <property type="entry name" value="HAMP_dom"/>
</dbReference>